<name>A0A0F6SEG2_9BACT</name>
<dbReference type="Pfam" id="PF14023">
    <property type="entry name" value="Bestrophin-like"/>
    <property type="match status" value="1"/>
</dbReference>
<evidence type="ECO:0008006" key="4">
    <source>
        <dbReference type="Google" id="ProtNLM"/>
    </source>
</evidence>
<reference evidence="2 3" key="1">
    <citation type="submission" date="2015-03" db="EMBL/GenBank/DDBJ databases">
        <title>Genome assembly of Sandaracinus amylolyticus DSM 53668.</title>
        <authorList>
            <person name="Sharma G."/>
            <person name="Subramanian S."/>
        </authorList>
    </citation>
    <scope>NUCLEOTIDE SEQUENCE [LARGE SCALE GENOMIC DNA]</scope>
    <source>
        <strain evidence="2 3">DSM 53668</strain>
    </source>
</reference>
<dbReference type="KEGG" id="samy:DB32_002288"/>
<feature type="transmembrane region" description="Helical" evidence="1">
    <location>
        <begin position="182"/>
        <end position="204"/>
    </location>
</feature>
<keyword evidence="1" id="KW-1133">Transmembrane helix</keyword>
<dbReference type="OrthoDB" id="272864at2"/>
<evidence type="ECO:0000256" key="1">
    <source>
        <dbReference type="SAM" id="Phobius"/>
    </source>
</evidence>
<keyword evidence="1" id="KW-0472">Membrane</keyword>
<dbReference type="InterPro" id="IPR025333">
    <property type="entry name" value="DUF4239"/>
</dbReference>
<gene>
    <name evidence="2" type="ORF">DB32_002288</name>
</gene>
<dbReference type="Proteomes" id="UP000034883">
    <property type="component" value="Chromosome"/>
</dbReference>
<organism evidence="2 3">
    <name type="scientific">Sandaracinus amylolyticus</name>
    <dbReference type="NCBI Taxonomy" id="927083"/>
    <lineage>
        <taxon>Bacteria</taxon>
        <taxon>Pseudomonadati</taxon>
        <taxon>Myxococcota</taxon>
        <taxon>Polyangia</taxon>
        <taxon>Polyangiales</taxon>
        <taxon>Sandaracinaceae</taxon>
        <taxon>Sandaracinus</taxon>
    </lineage>
</organism>
<feature type="transmembrane region" description="Helical" evidence="1">
    <location>
        <begin position="211"/>
        <end position="229"/>
    </location>
</feature>
<protein>
    <recommendedName>
        <fullName evidence="4">DUF4239 domain-containing protein</fullName>
    </recommendedName>
</protein>
<dbReference type="EMBL" id="CP011125">
    <property type="protein sequence ID" value="AKF05139.1"/>
    <property type="molecule type" value="Genomic_DNA"/>
</dbReference>
<feature type="transmembrane region" description="Helical" evidence="1">
    <location>
        <begin position="47"/>
        <end position="64"/>
    </location>
</feature>
<dbReference type="AlphaFoldDB" id="A0A0F6SEG2"/>
<keyword evidence="1" id="KW-0812">Transmembrane</keyword>
<dbReference type="RefSeq" id="WP_053232410.1">
    <property type="nucleotide sequence ID" value="NZ_CP011125.1"/>
</dbReference>
<feature type="transmembrane region" description="Helical" evidence="1">
    <location>
        <begin position="6"/>
        <end position="26"/>
    </location>
</feature>
<proteinExistence type="predicted"/>
<evidence type="ECO:0000313" key="3">
    <source>
        <dbReference type="Proteomes" id="UP000034883"/>
    </source>
</evidence>
<sequence length="259" mass="28163">MLPDILLVEVAAIVALLIAAEASFAWGRRRADRVDEKGRSALGTMQTATLALLGLLLAFATSMAEARFSGRRALILAESNAIGTAYLRSKWLPEPHASELARLLREYVRARIELYEAGSDLSLDERANDRAASLHQQMWDHTVDVMRADPRSVATGRFVESLNEVIDLEAARWIAARAHVPVSIPIMVLAVALVAIAVTGFLCGVERKRSAVALTVVPLLIGMTFAMMLDLDSPRVGLVRAGQGPMLRLERMLAADAAR</sequence>
<dbReference type="STRING" id="927083.DB32_002288"/>
<keyword evidence="3" id="KW-1185">Reference proteome</keyword>
<evidence type="ECO:0000313" key="2">
    <source>
        <dbReference type="EMBL" id="AKF05139.1"/>
    </source>
</evidence>
<accession>A0A0F6SEG2</accession>